<reference evidence="3" key="1">
    <citation type="submission" date="2016-02" db="EMBL/GenBank/DDBJ databases">
        <authorList>
            <person name="Wen L."/>
            <person name="He K."/>
            <person name="Yang H."/>
        </authorList>
    </citation>
    <scope>NUCLEOTIDE SEQUENCE [LARGE SCALE GENOMIC DNA]</scope>
    <source>
        <strain evidence="3">JCM 15929</strain>
    </source>
</reference>
<evidence type="ECO:0000256" key="1">
    <source>
        <dbReference type="SAM" id="Coils"/>
    </source>
</evidence>
<evidence type="ECO:0000313" key="3">
    <source>
        <dbReference type="Proteomes" id="UP000070258"/>
    </source>
</evidence>
<protein>
    <submittedName>
        <fullName evidence="2">Uncharacterized protein</fullName>
    </submittedName>
</protein>
<dbReference type="EMBL" id="LSRF01000044">
    <property type="protein sequence ID" value="KXP08810.1"/>
    <property type="molecule type" value="Genomic_DNA"/>
</dbReference>
<sequence>MAYVIQFERGGWLGKDKWWVGHYAPDGEWIVHSCNFSQEEAEDEVNLLNGGNAAAIRQQAQAQATDHLAAETARAAAAEREAANLAEQQRLLAEQAHRQERERAAWLAAQEADRRRAQEQAAEQLRLYPPTETKAVGGVAAWDGSIAFHLSNGEMVLLSVKEIS</sequence>
<dbReference type="STRING" id="239498.AXK60_09100"/>
<name>A0A138AEH0_9ACTN</name>
<dbReference type="RefSeq" id="WP_068571686.1">
    <property type="nucleotide sequence ID" value="NZ_LSRF01000044.1"/>
</dbReference>
<keyword evidence="1" id="KW-0175">Coiled coil</keyword>
<comment type="caution">
    <text evidence="2">The sequence shown here is derived from an EMBL/GenBank/DDBJ whole genome shotgun (WGS) entry which is preliminary data.</text>
</comment>
<accession>A0A138AEH0</accession>
<gene>
    <name evidence="2" type="ORF">AXK60_09100</name>
</gene>
<feature type="coiled-coil region" evidence="1">
    <location>
        <begin position="68"/>
        <end position="127"/>
    </location>
</feature>
<dbReference type="AlphaFoldDB" id="A0A138AEH0"/>
<proteinExistence type="predicted"/>
<evidence type="ECO:0000313" key="2">
    <source>
        <dbReference type="EMBL" id="KXP08810.1"/>
    </source>
</evidence>
<organism evidence="2 3">
    <name type="scientific">Tsukamurella pseudospumae</name>
    <dbReference type="NCBI Taxonomy" id="239498"/>
    <lineage>
        <taxon>Bacteria</taxon>
        <taxon>Bacillati</taxon>
        <taxon>Actinomycetota</taxon>
        <taxon>Actinomycetes</taxon>
        <taxon>Mycobacteriales</taxon>
        <taxon>Tsukamurellaceae</taxon>
        <taxon>Tsukamurella</taxon>
    </lineage>
</organism>
<dbReference type="Proteomes" id="UP000070258">
    <property type="component" value="Unassembled WGS sequence"/>
</dbReference>